<comment type="caution">
    <text evidence="2">The sequence shown here is derived from an EMBL/GenBank/DDBJ whole genome shotgun (WGS) entry which is preliminary data.</text>
</comment>
<accession>A0A4Z2EDC2</accession>
<dbReference type="AlphaFoldDB" id="A0A4Z2EDC2"/>
<gene>
    <name evidence="2" type="ORF">EYF80_063120</name>
</gene>
<feature type="region of interest" description="Disordered" evidence="1">
    <location>
        <begin position="37"/>
        <end position="62"/>
    </location>
</feature>
<keyword evidence="3" id="KW-1185">Reference proteome</keyword>
<dbReference type="EMBL" id="SRLO01009581">
    <property type="protein sequence ID" value="TNN26741.1"/>
    <property type="molecule type" value="Genomic_DNA"/>
</dbReference>
<evidence type="ECO:0000256" key="1">
    <source>
        <dbReference type="SAM" id="MobiDB-lite"/>
    </source>
</evidence>
<sequence>MTAFSCTFEQDGQRVNHLHRHDAVDSCQVTGIGHLTQREQTPQPLQTDNKLMPADRSSRITSCRSGSSGILVCSGRLVLSQSASRMPKNCAGALSNRPISMRSVVVRGHGPCSRRRQKYEDA</sequence>
<evidence type="ECO:0000313" key="2">
    <source>
        <dbReference type="EMBL" id="TNN26741.1"/>
    </source>
</evidence>
<protein>
    <submittedName>
        <fullName evidence="2">Uncharacterized protein</fullName>
    </submittedName>
</protein>
<feature type="compositionally biased region" description="Polar residues" evidence="1">
    <location>
        <begin position="38"/>
        <end position="49"/>
    </location>
</feature>
<reference evidence="2 3" key="1">
    <citation type="submission" date="2019-03" db="EMBL/GenBank/DDBJ databases">
        <title>First draft genome of Liparis tanakae, snailfish: a comprehensive survey of snailfish specific genes.</title>
        <authorList>
            <person name="Kim W."/>
            <person name="Song I."/>
            <person name="Jeong J.-H."/>
            <person name="Kim D."/>
            <person name="Kim S."/>
            <person name="Ryu S."/>
            <person name="Song J.Y."/>
            <person name="Lee S.K."/>
        </authorList>
    </citation>
    <scope>NUCLEOTIDE SEQUENCE [LARGE SCALE GENOMIC DNA]</scope>
    <source>
        <tissue evidence="2">Muscle</tissue>
    </source>
</reference>
<proteinExistence type="predicted"/>
<organism evidence="2 3">
    <name type="scientific">Liparis tanakae</name>
    <name type="common">Tanaka's snailfish</name>
    <dbReference type="NCBI Taxonomy" id="230148"/>
    <lineage>
        <taxon>Eukaryota</taxon>
        <taxon>Metazoa</taxon>
        <taxon>Chordata</taxon>
        <taxon>Craniata</taxon>
        <taxon>Vertebrata</taxon>
        <taxon>Euteleostomi</taxon>
        <taxon>Actinopterygii</taxon>
        <taxon>Neopterygii</taxon>
        <taxon>Teleostei</taxon>
        <taxon>Neoteleostei</taxon>
        <taxon>Acanthomorphata</taxon>
        <taxon>Eupercaria</taxon>
        <taxon>Perciformes</taxon>
        <taxon>Cottioidei</taxon>
        <taxon>Cottales</taxon>
        <taxon>Liparidae</taxon>
        <taxon>Liparis</taxon>
    </lineage>
</organism>
<evidence type="ECO:0000313" key="3">
    <source>
        <dbReference type="Proteomes" id="UP000314294"/>
    </source>
</evidence>
<name>A0A4Z2EDC2_9TELE</name>
<dbReference type="Proteomes" id="UP000314294">
    <property type="component" value="Unassembled WGS sequence"/>
</dbReference>